<gene>
    <name evidence="2" type="ORF">PG993_003018</name>
</gene>
<comment type="caution">
    <text evidence="2">The sequence shown here is derived from an EMBL/GenBank/DDBJ whole genome shotgun (WGS) entry which is preliminary data.</text>
</comment>
<proteinExistence type="predicted"/>
<evidence type="ECO:0000259" key="1">
    <source>
        <dbReference type="Pfam" id="PF06985"/>
    </source>
</evidence>
<evidence type="ECO:0000313" key="3">
    <source>
        <dbReference type="Proteomes" id="UP001444661"/>
    </source>
</evidence>
<dbReference type="Pfam" id="PF06985">
    <property type="entry name" value="HET"/>
    <property type="match status" value="1"/>
</dbReference>
<dbReference type="PANTHER" id="PTHR24148:SF73">
    <property type="entry name" value="HET DOMAIN PROTEIN (AFU_ORTHOLOGUE AFUA_8G01020)"/>
    <property type="match status" value="1"/>
</dbReference>
<dbReference type="PANTHER" id="PTHR24148">
    <property type="entry name" value="ANKYRIN REPEAT DOMAIN-CONTAINING PROTEIN 39 HOMOLOG-RELATED"/>
    <property type="match status" value="1"/>
</dbReference>
<keyword evidence="3" id="KW-1185">Reference proteome</keyword>
<accession>A0ABR1U0Z9</accession>
<dbReference type="EMBL" id="JAQQWK010000002">
    <property type="protein sequence ID" value="KAK8051633.1"/>
    <property type="molecule type" value="Genomic_DNA"/>
</dbReference>
<evidence type="ECO:0000313" key="2">
    <source>
        <dbReference type="EMBL" id="KAK8051633.1"/>
    </source>
</evidence>
<feature type="domain" description="Heterokaryon incompatibility" evidence="1">
    <location>
        <begin position="51"/>
        <end position="167"/>
    </location>
</feature>
<dbReference type="Proteomes" id="UP001444661">
    <property type="component" value="Unassembled WGS sequence"/>
</dbReference>
<reference evidence="2 3" key="1">
    <citation type="submission" date="2023-01" db="EMBL/GenBank/DDBJ databases">
        <title>Analysis of 21 Apiospora genomes using comparative genomics revels a genus with tremendous synthesis potential of carbohydrate active enzymes and secondary metabolites.</title>
        <authorList>
            <person name="Sorensen T."/>
        </authorList>
    </citation>
    <scope>NUCLEOTIDE SEQUENCE [LARGE SCALE GENOMIC DNA]</scope>
    <source>
        <strain evidence="2 3">CBS 33761</strain>
    </source>
</reference>
<protein>
    <submittedName>
        <fullName evidence="2">HET-domain-containing protein</fullName>
    </submittedName>
</protein>
<dbReference type="InterPro" id="IPR052895">
    <property type="entry name" value="HetReg/Transcr_Mod"/>
</dbReference>
<dbReference type="InterPro" id="IPR010730">
    <property type="entry name" value="HET"/>
</dbReference>
<sequence length="340" mass="38290">MSSSVVTYQHASLSSEDSIRVLDLLPSLCSKAPVEVRIREVSLSDPRIVKYEALSYARLGVDAKRKRGIVRGNSNKSSSVVVSCSGGRRLPVTDNCHAALVHLRRRLRTRTLWVDAVCIDQAEDEAGAKERNRQVQLMGRIYNRASRAVIWLGQGDKNMKLLFRAIRLWSVSAKAEKFFNRNDSICIEMGILLATLLLFSRLSFYIPSLFNANSWTQQRVLSLTNWLRGISRKGLCPAGLERSKPKPLVHEALDGARSRNGSYRNDHDQLFGTQLEYIHSHITRSRPWLFPTPHAAILGLRLHTTTHGTGSGREDIHRFRGVREGYKPYILGGIGKSSKF</sequence>
<organism evidence="2 3">
    <name type="scientific">Apiospora rasikravindrae</name>
    <dbReference type="NCBI Taxonomy" id="990691"/>
    <lineage>
        <taxon>Eukaryota</taxon>
        <taxon>Fungi</taxon>
        <taxon>Dikarya</taxon>
        <taxon>Ascomycota</taxon>
        <taxon>Pezizomycotina</taxon>
        <taxon>Sordariomycetes</taxon>
        <taxon>Xylariomycetidae</taxon>
        <taxon>Amphisphaeriales</taxon>
        <taxon>Apiosporaceae</taxon>
        <taxon>Apiospora</taxon>
    </lineage>
</organism>
<name>A0ABR1U0Z9_9PEZI</name>